<dbReference type="AlphaFoldDB" id="A0A3T0N1G2"/>
<dbReference type="InterPro" id="IPR009057">
    <property type="entry name" value="Homeodomain-like_sf"/>
</dbReference>
<dbReference type="InterPro" id="IPR009004">
    <property type="entry name" value="Transposase_Mu_C"/>
</dbReference>
<dbReference type="EMBL" id="CP033219">
    <property type="protein sequence ID" value="AZV77860.1"/>
    <property type="molecule type" value="Genomic_DNA"/>
</dbReference>
<dbReference type="Pfam" id="PF02914">
    <property type="entry name" value="DDE_2"/>
    <property type="match status" value="1"/>
</dbReference>
<dbReference type="Pfam" id="PF09299">
    <property type="entry name" value="Mu-transpos_C"/>
    <property type="match status" value="1"/>
</dbReference>
<dbReference type="GO" id="GO:0015074">
    <property type="term" value="P:DNA integration"/>
    <property type="evidence" value="ECO:0007669"/>
    <property type="project" value="InterPro"/>
</dbReference>
<dbReference type="Proteomes" id="UP000283063">
    <property type="component" value="Chromosome"/>
</dbReference>
<dbReference type="InterPro" id="IPR004189">
    <property type="entry name" value="Phage_Mu_transposase"/>
</dbReference>
<dbReference type="Gene3D" id="1.10.10.60">
    <property type="entry name" value="Homeodomain-like"/>
    <property type="match status" value="2"/>
</dbReference>
<accession>A0A3T0N1G2</accession>
<keyword evidence="4" id="KW-1185">Reference proteome</keyword>
<dbReference type="PROSITE" id="PS51702">
    <property type="entry name" value="HTH_MU"/>
    <property type="match status" value="1"/>
</dbReference>
<dbReference type="SUPFAM" id="SSF53098">
    <property type="entry name" value="Ribonuclease H-like"/>
    <property type="match status" value="1"/>
</dbReference>
<dbReference type="Gene3D" id="1.10.10.10">
    <property type="entry name" value="Winged helix-like DNA-binding domain superfamily/Winged helix DNA-binding domain"/>
    <property type="match status" value="1"/>
</dbReference>
<feature type="domain" description="Integrase catalytic" evidence="1">
    <location>
        <begin position="260"/>
        <end position="476"/>
    </location>
</feature>
<evidence type="ECO:0000259" key="2">
    <source>
        <dbReference type="PROSITE" id="PS51702"/>
    </source>
</evidence>
<dbReference type="SUPFAM" id="SSF50610">
    <property type="entry name" value="mu transposase, C-terminal domain"/>
    <property type="match status" value="1"/>
</dbReference>
<dbReference type="InterPro" id="IPR003314">
    <property type="entry name" value="Mu-type_HTH"/>
</dbReference>
<dbReference type="InterPro" id="IPR036388">
    <property type="entry name" value="WH-like_DNA-bd_sf"/>
</dbReference>
<dbReference type="InterPro" id="IPR009061">
    <property type="entry name" value="DNA-bd_dom_put_sf"/>
</dbReference>
<sequence length="725" mass="81383">MPKSSPSPANGRGDQMSVVEPKQIWWTVEELANSGLPELPGSKPGINLLAQRFGWRAIEGCAKRKVGRGGGWIYHWSVLPLAARRKLLTDAAETPDERPDRGNAWAAFDSLPETAKTKARTRLAALQMVEGLHQSGVTHVHAVAEAARQCGSSARSVYNWIGMVEGVAPEDRLAYLVPRNRLAVRKPNKAACTQAFMDYLTSDYLRQGPPTFAQCYRAACKKAKHEGWDILISKTAKRRLDDEVPRLCQVLAREGFAGLLRCFPAQIRDRTTLTALEGVNADCHKFDVFVRWPDGTINRPQIVAFQDLYSGKMLSWRIDHSPNMVMVMAAFGELVETWGIPSHCLFDNGREFTGKWLTGGIPNRFRFKVRKDDPLGVLPNLGIQVHWAKPASGQSKPIERGFRDFAKDIALDPRFDGAYTGNRPDAKPENYGNRAIPLDDFVKVVAEGVEEHNLREGRLSPTARGRSFDETFAESYATAPIRKATEDQRRLWLMGQETGKLNKDNGQLQLFRNFYHSDWMSERAGKKIVARFDPEDLHSGVHIYELDGSYLGFAECRQTVGFFNVTGAKEVERRNHRIKRAQKELLKAHRPLSVQEIAADRTARAATQSELVEAKVVKPVFSKKTVSVPRHQVTSDPVVVEARQAFEQRVKDKAKLDPKPKAVGRFQPASTPKERFQDAKDIIAKSDAGKRVGSGEADWLRSYIELPEYRGFQKVEEFAKRDDAG</sequence>
<dbReference type="Gene3D" id="2.30.30.130">
    <property type="entry name" value="Transposase, Mu, C-terminal"/>
    <property type="match status" value="1"/>
</dbReference>
<protein>
    <submittedName>
        <fullName evidence="3">Transposase</fullName>
    </submittedName>
</protein>
<dbReference type="Gene3D" id="3.30.420.10">
    <property type="entry name" value="Ribonuclease H-like superfamily/Ribonuclease H"/>
    <property type="match status" value="1"/>
</dbReference>
<dbReference type="InterPro" id="IPR015378">
    <property type="entry name" value="Transposase-like_Mu_C"/>
</dbReference>
<dbReference type="GO" id="GO:0003677">
    <property type="term" value="F:DNA binding"/>
    <property type="evidence" value="ECO:0007669"/>
    <property type="project" value="InterPro"/>
</dbReference>
<dbReference type="SUPFAM" id="SSF46689">
    <property type="entry name" value="Homeodomain-like"/>
    <property type="match status" value="2"/>
</dbReference>
<reference evidence="3 4" key="1">
    <citation type="submission" date="2018-10" db="EMBL/GenBank/DDBJ databases">
        <title>Parasedimentitalea marina sp. nov., a psychrophilic bacterium isolated from deep seawater of the New Britain Trench.</title>
        <authorList>
            <person name="Cao J."/>
        </authorList>
    </citation>
    <scope>NUCLEOTIDE SEQUENCE [LARGE SCALE GENOMIC DNA]</scope>
    <source>
        <strain evidence="3 4">W43</strain>
    </source>
</reference>
<dbReference type="InterPro" id="IPR012337">
    <property type="entry name" value="RNaseH-like_sf"/>
</dbReference>
<organism evidence="3 4">
    <name type="scientific">Parasedimentitalea marina</name>
    <dbReference type="NCBI Taxonomy" id="2483033"/>
    <lineage>
        <taxon>Bacteria</taxon>
        <taxon>Pseudomonadati</taxon>
        <taxon>Pseudomonadota</taxon>
        <taxon>Alphaproteobacteria</taxon>
        <taxon>Rhodobacterales</taxon>
        <taxon>Paracoccaceae</taxon>
        <taxon>Parasedimentitalea</taxon>
    </lineage>
</organism>
<dbReference type="Pfam" id="PF02316">
    <property type="entry name" value="HTH_Tnp_Mu_1"/>
    <property type="match status" value="1"/>
</dbReference>
<evidence type="ECO:0000313" key="4">
    <source>
        <dbReference type="Proteomes" id="UP000283063"/>
    </source>
</evidence>
<evidence type="ECO:0000313" key="3">
    <source>
        <dbReference type="EMBL" id="AZV77860.1"/>
    </source>
</evidence>
<dbReference type="KEGG" id="sedi:EBB79_08110"/>
<feature type="domain" description="HTH Mu-type" evidence="2">
    <location>
        <begin position="24"/>
        <end position="95"/>
    </location>
</feature>
<dbReference type="GO" id="GO:0006313">
    <property type="term" value="P:DNA transposition"/>
    <property type="evidence" value="ECO:0007669"/>
    <property type="project" value="InterPro"/>
</dbReference>
<dbReference type="InterPro" id="IPR015126">
    <property type="entry name" value="Mu_I-gamma"/>
</dbReference>
<dbReference type="SUPFAM" id="SSF46955">
    <property type="entry name" value="Putative DNA-binding domain"/>
    <property type="match status" value="1"/>
</dbReference>
<dbReference type="InterPro" id="IPR036397">
    <property type="entry name" value="RNaseH_sf"/>
</dbReference>
<dbReference type="InterPro" id="IPR001584">
    <property type="entry name" value="Integrase_cat-core"/>
</dbReference>
<dbReference type="OrthoDB" id="5287589at2"/>
<gene>
    <name evidence="3" type="ORF">EBB79_08110</name>
</gene>
<dbReference type="GO" id="GO:0004803">
    <property type="term" value="F:transposase activity"/>
    <property type="evidence" value="ECO:0007669"/>
    <property type="project" value="InterPro"/>
</dbReference>
<evidence type="ECO:0000259" key="1">
    <source>
        <dbReference type="PROSITE" id="PS50994"/>
    </source>
</evidence>
<proteinExistence type="predicted"/>
<name>A0A3T0N1G2_9RHOB</name>
<dbReference type="PROSITE" id="PS50994">
    <property type="entry name" value="INTEGRASE"/>
    <property type="match status" value="1"/>
</dbReference>
<dbReference type="Pfam" id="PF09039">
    <property type="entry name" value="HTH_Tnp_Mu_2"/>
    <property type="match status" value="1"/>
</dbReference>